<keyword evidence="2" id="KW-1185">Reference proteome</keyword>
<evidence type="ECO:0000313" key="2">
    <source>
        <dbReference type="Proteomes" id="UP000005326"/>
    </source>
</evidence>
<comment type="caution">
    <text evidence="1">The sequence shown here is derived from an EMBL/GenBank/DDBJ whole genome shotgun (WGS) entry which is preliminary data.</text>
</comment>
<proteinExistence type="predicted"/>
<name>B0MLB7_9FIRM</name>
<accession>B0MLB7</accession>
<protein>
    <submittedName>
        <fullName evidence="1">Uncharacterized protein</fullName>
    </submittedName>
</protein>
<reference evidence="1" key="1">
    <citation type="submission" date="2007-10" db="EMBL/GenBank/DDBJ databases">
        <authorList>
            <person name="Fulton L."/>
            <person name="Clifton S."/>
            <person name="Fulton B."/>
            <person name="Xu J."/>
            <person name="Minx P."/>
            <person name="Pepin K.H."/>
            <person name="Johnson M."/>
            <person name="Thiruvilangam P."/>
            <person name="Bhonagiri V."/>
            <person name="Nash W.E."/>
            <person name="Mardis E.R."/>
            <person name="Wilson R.K."/>
        </authorList>
    </citation>
    <scope>NUCLEOTIDE SEQUENCE [LARGE SCALE GENOMIC DNA]</scope>
    <source>
        <strain evidence="1">DSM 15702</strain>
    </source>
</reference>
<sequence length="53" mass="6108">MITLYQKHTNDFTENSSAFDRPFEAQQIYSCNSSVIAIARINVNVIRRLCISQ</sequence>
<reference evidence="1" key="2">
    <citation type="submission" date="2014-06" db="EMBL/GenBank/DDBJ databases">
        <title>Draft genome sequence of Eubacterium siraeum (DSM 15702).</title>
        <authorList>
            <person name="Sudarsanam P."/>
            <person name="Ley R."/>
            <person name="Guruge J."/>
            <person name="Turnbaugh P.J."/>
            <person name="Mahowald M."/>
            <person name="Liep D."/>
            <person name="Gordon J."/>
        </authorList>
    </citation>
    <scope>NUCLEOTIDE SEQUENCE</scope>
    <source>
        <strain evidence="1">DSM 15702</strain>
    </source>
</reference>
<organism evidence="1 2">
    <name type="scientific">[Eubacterium] siraeum DSM 15702</name>
    <dbReference type="NCBI Taxonomy" id="428128"/>
    <lineage>
        <taxon>Bacteria</taxon>
        <taxon>Bacillati</taxon>
        <taxon>Bacillota</taxon>
        <taxon>Clostridia</taxon>
        <taxon>Eubacteriales</taxon>
        <taxon>Oscillospiraceae</taxon>
        <taxon>Oscillospiraceae incertae sedis</taxon>
    </lineage>
</organism>
<dbReference type="EMBL" id="ABCA03000036">
    <property type="protein sequence ID" value="EDS01536.1"/>
    <property type="molecule type" value="Genomic_DNA"/>
</dbReference>
<evidence type="ECO:0000313" key="1">
    <source>
        <dbReference type="EMBL" id="EDS01536.1"/>
    </source>
</evidence>
<dbReference type="AlphaFoldDB" id="B0MLB7"/>
<gene>
    <name evidence="1" type="ORF">EUBSIR_00611</name>
</gene>
<dbReference type="Proteomes" id="UP000005326">
    <property type="component" value="Unassembled WGS sequence"/>
</dbReference>